<dbReference type="Gene3D" id="3.10.20.90">
    <property type="entry name" value="Phosphatidylinositol 3-kinase Catalytic Subunit, Chain A, domain 1"/>
    <property type="match status" value="1"/>
</dbReference>
<dbReference type="InterPro" id="IPR001394">
    <property type="entry name" value="Peptidase_C19_UCH"/>
</dbReference>
<comment type="caution">
    <text evidence="3">The sequence shown here is derived from an EMBL/GenBank/DDBJ whole genome shotgun (WGS) entry which is preliminary data.</text>
</comment>
<dbReference type="SUPFAM" id="SSF54236">
    <property type="entry name" value="Ubiquitin-like"/>
    <property type="match status" value="1"/>
</dbReference>
<dbReference type="GO" id="GO:0016579">
    <property type="term" value="P:protein deubiquitination"/>
    <property type="evidence" value="ECO:0007669"/>
    <property type="project" value="InterPro"/>
</dbReference>
<dbReference type="OrthoDB" id="289038at2759"/>
<feature type="region of interest" description="Disordered" evidence="1">
    <location>
        <begin position="1201"/>
        <end position="1243"/>
    </location>
</feature>
<accession>A0A2B4SER4</accession>
<keyword evidence="3" id="KW-0378">Hydrolase</keyword>
<protein>
    <submittedName>
        <fullName evidence="3">Ubiquitin carboxyl-terminal hydrolase 40</fullName>
    </submittedName>
</protein>
<dbReference type="GO" id="GO:0004843">
    <property type="term" value="F:cysteine-type deubiquitinase activity"/>
    <property type="evidence" value="ECO:0007669"/>
    <property type="project" value="InterPro"/>
</dbReference>
<evidence type="ECO:0000313" key="4">
    <source>
        <dbReference type="Proteomes" id="UP000225706"/>
    </source>
</evidence>
<dbReference type="STRING" id="50429.A0A2B4SER4"/>
<dbReference type="Proteomes" id="UP000225706">
    <property type="component" value="Unassembled WGS sequence"/>
</dbReference>
<dbReference type="PROSITE" id="PS00972">
    <property type="entry name" value="USP_1"/>
    <property type="match status" value="1"/>
</dbReference>
<dbReference type="InterPro" id="IPR018200">
    <property type="entry name" value="USP_CS"/>
</dbReference>
<feature type="compositionally biased region" description="Low complexity" evidence="1">
    <location>
        <begin position="414"/>
        <end position="424"/>
    </location>
</feature>
<dbReference type="FunFam" id="3.90.70.10:FF:000043">
    <property type="entry name" value="Ubiquitin carboxyl-terminal hydrolase 40"/>
    <property type="match status" value="1"/>
</dbReference>
<dbReference type="Pfam" id="PF00443">
    <property type="entry name" value="UCH"/>
    <property type="match status" value="1"/>
</dbReference>
<dbReference type="InterPro" id="IPR057763">
    <property type="entry name" value="UBL_USP40"/>
</dbReference>
<feature type="domain" description="USP" evidence="2">
    <location>
        <begin position="43"/>
        <end position="496"/>
    </location>
</feature>
<dbReference type="Pfam" id="PF25822">
    <property type="entry name" value="UBL_USP40"/>
    <property type="match status" value="1"/>
</dbReference>
<dbReference type="InterPro" id="IPR038765">
    <property type="entry name" value="Papain-like_cys_pep_sf"/>
</dbReference>
<dbReference type="InterPro" id="IPR000626">
    <property type="entry name" value="Ubiquitin-like_dom"/>
</dbReference>
<dbReference type="InterPro" id="IPR050164">
    <property type="entry name" value="Peptidase_C19"/>
</dbReference>
<dbReference type="InterPro" id="IPR029071">
    <property type="entry name" value="Ubiquitin-like_domsf"/>
</dbReference>
<dbReference type="Gene3D" id="3.90.70.10">
    <property type="entry name" value="Cysteine proteinases"/>
    <property type="match status" value="2"/>
</dbReference>
<dbReference type="PROSITE" id="PS50235">
    <property type="entry name" value="USP_3"/>
    <property type="match status" value="1"/>
</dbReference>
<dbReference type="EMBL" id="LSMT01000100">
    <property type="protein sequence ID" value="PFX27589.1"/>
    <property type="molecule type" value="Genomic_DNA"/>
</dbReference>
<dbReference type="GO" id="GO:0005634">
    <property type="term" value="C:nucleus"/>
    <property type="evidence" value="ECO:0007669"/>
    <property type="project" value="TreeGrafter"/>
</dbReference>
<dbReference type="PROSITE" id="PS00973">
    <property type="entry name" value="USP_2"/>
    <property type="match status" value="1"/>
</dbReference>
<dbReference type="InterPro" id="IPR028889">
    <property type="entry name" value="USP"/>
</dbReference>
<dbReference type="SUPFAM" id="SSF54001">
    <property type="entry name" value="Cysteine proteinases"/>
    <property type="match status" value="1"/>
</dbReference>
<dbReference type="PANTHER" id="PTHR24006">
    <property type="entry name" value="UBIQUITIN CARBOXYL-TERMINAL HYDROLASE"/>
    <property type="match status" value="1"/>
</dbReference>
<sequence>MFGSLFETDGDKLENKNSAATVRVSKQNKSNWPPEPRGLTGICGLQNQGATCYLNSLLQTLFFTPEFRDGLLQLTLEDLSCDLKDGTYAKVRVIPLQLQKLFAKLLLLDQDSINTSELTDSFGWTGNEGFQQQDVQELNRILFGALESSLLGTPGEALIKNLYHGTSVTKVTCQECWKISEREEDYLDLPLILSGCKDLEESLSMSYVAMEILEGRNQYKCGSCNKLVNAIKGCNISTVPPILTFSLLRFDYDFRRGERFKDCKRYSFPFTLNMKEFCESSDAVGADQEYELFSVVIHGGSCYGGHYHVYIRDVEGLRTWHPPVKEQMKVVRENDGGEKDFMNCGNPVDLIISLLKKLGGAASVNQLFQCMSKETGISWNKCFKSQYGPLTKFFKKHSDVFRFSDAAGYVSLQNGNNGNSSSPSTALVQQQAEHRKLEDDVPKRNCQAVVVDGSLSEHGHHWFDINDSRISCIHEKDLQRQFAGKESAYMLFYRRKNLPACVEDPVLLVPAPIRAEIDKLNEDLVKQRKEYDRHLNEISVGVHFGDNYSVTDSVLHLKQGVSGEPLIMLLDRRKPVNDLLQTVLKLDPPGNNSECNTLHIARPLPSGLHLFEELTEYPEKSLIQSGVSGGTDVFLWNGKEVDGYSVYPGEDSTPVLLNILYSTFQLQDAVEIQKHHFRKNTTVGEMKIKLCDSVGTNHQDLRLSWVKSKGKTKQIIPLDSDQDSNTLNEIGLQDGDQLVVRKHDGAQSSEQSMPPLASEGKEKATSLLSFVVENRCLMRESKELVDNDSSKGWPVLSVKVHKGQTVGDLKAKVLERTDCNGVSENACRLRSDGDYQGLSAPLYEHETLEKSSLNEGQRLVLEHAPPLLQGEIMIRYFICSSTHTSRKEEEQTVLKTCTIRKCLQLLMENSNLQGATWHLRKTDWIGEPTDVLDNEDETLENENIKNGDTLIVEEGRIPPKGFIRLKLWQKISGKAKGQHLGGVLNWITSGVQGLFGSSAEEKLGYDGNAEGSDSLEPLGDVEISKESSLYDLKLHISLMSQLSDHVIPTPSFVRLQEIVDNHATRVLRGENRTLRQLKLTSSTQLSVCVLQNEEDLSASAVLLRLKKRVPGERNYYGEQEVIFEPSGGASPESLRYFLGRVWDIPLERLNVAKYLRGKYEWLVIKDTGVTQRQNKKKGGKKKINLRQSPFNLQDGDVIGVKDCQSDSEDRDDFSTLADDEGKEKLKREEEEKKRRRKDKGARRPEVPLCIRVDDFR</sequence>
<evidence type="ECO:0000256" key="1">
    <source>
        <dbReference type="SAM" id="MobiDB-lite"/>
    </source>
</evidence>
<gene>
    <name evidence="3" type="primary">Usp40</name>
    <name evidence="3" type="ORF">AWC38_SpisGene7722</name>
</gene>
<name>A0A2B4SER4_STYPI</name>
<dbReference type="GO" id="GO:0005829">
    <property type="term" value="C:cytosol"/>
    <property type="evidence" value="ECO:0007669"/>
    <property type="project" value="TreeGrafter"/>
</dbReference>
<evidence type="ECO:0000259" key="2">
    <source>
        <dbReference type="PROSITE" id="PS50235"/>
    </source>
</evidence>
<proteinExistence type="predicted"/>
<dbReference type="AlphaFoldDB" id="A0A2B4SER4"/>
<dbReference type="PANTHER" id="PTHR24006:SF842">
    <property type="entry name" value="UBIQUITIN CARBOXYL-TERMINAL HYDROLASE 40"/>
    <property type="match status" value="1"/>
</dbReference>
<feature type="region of interest" description="Disordered" evidence="1">
    <location>
        <begin position="414"/>
        <end position="433"/>
    </location>
</feature>
<organism evidence="3 4">
    <name type="scientific">Stylophora pistillata</name>
    <name type="common">Smooth cauliflower coral</name>
    <dbReference type="NCBI Taxonomy" id="50429"/>
    <lineage>
        <taxon>Eukaryota</taxon>
        <taxon>Metazoa</taxon>
        <taxon>Cnidaria</taxon>
        <taxon>Anthozoa</taxon>
        <taxon>Hexacorallia</taxon>
        <taxon>Scleractinia</taxon>
        <taxon>Astrocoeniina</taxon>
        <taxon>Pocilloporidae</taxon>
        <taxon>Stylophora</taxon>
    </lineage>
</organism>
<feature type="compositionally biased region" description="Basic and acidic residues" evidence="1">
    <location>
        <begin position="1219"/>
        <end position="1232"/>
    </location>
</feature>
<keyword evidence="4" id="KW-1185">Reference proteome</keyword>
<reference evidence="4" key="1">
    <citation type="journal article" date="2017" name="bioRxiv">
        <title>Comparative analysis of the genomes of Stylophora pistillata and Acropora digitifera provides evidence for extensive differences between species of corals.</title>
        <authorList>
            <person name="Voolstra C.R."/>
            <person name="Li Y."/>
            <person name="Liew Y.J."/>
            <person name="Baumgarten S."/>
            <person name="Zoccola D."/>
            <person name="Flot J.-F."/>
            <person name="Tambutte S."/>
            <person name="Allemand D."/>
            <person name="Aranda M."/>
        </authorList>
    </citation>
    <scope>NUCLEOTIDE SEQUENCE [LARGE SCALE GENOMIC DNA]</scope>
</reference>
<evidence type="ECO:0000313" key="3">
    <source>
        <dbReference type="EMBL" id="PFX27589.1"/>
    </source>
</evidence>
<dbReference type="Pfam" id="PF14560">
    <property type="entry name" value="Ubiquitin_2"/>
    <property type="match status" value="1"/>
</dbReference>